<dbReference type="GO" id="GO:0030162">
    <property type="term" value="P:regulation of proteolysis"/>
    <property type="evidence" value="ECO:0000318"/>
    <property type="project" value="GO_Central"/>
</dbReference>
<dbReference type="GO" id="GO:0043161">
    <property type="term" value="P:proteasome-mediated ubiquitin-dependent protein catabolic process"/>
    <property type="evidence" value="ECO:0000318"/>
    <property type="project" value="GO_Central"/>
</dbReference>
<dbReference type="Gene3D" id="3.30.710.10">
    <property type="entry name" value="Potassium Channel Kv1.1, Chain A"/>
    <property type="match status" value="1"/>
</dbReference>
<dbReference type="GO" id="GO:0031625">
    <property type="term" value="F:ubiquitin protein ligase binding"/>
    <property type="evidence" value="ECO:0000318"/>
    <property type="project" value="GO_Central"/>
</dbReference>
<dbReference type="OrthoDB" id="6359816at2759"/>
<dbReference type="SUPFAM" id="SSF54695">
    <property type="entry name" value="POZ domain"/>
    <property type="match status" value="1"/>
</dbReference>
<keyword evidence="4" id="KW-1185">Reference proteome</keyword>
<dbReference type="AlphaFoldDB" id="A0A251REV5"/>
<dbReference type="SMART" id="SM00225">
    <property type="entry name" value="BTB"/>
    <property type="match status" value="1"/>
</dbReference>
<dbReference type="eggNOG" id="KOG1987">
    <property type="taxonomic scope" value="Eukaryota"/>
</dbReference>
<dbReference type="Proteomes" id="UP000006882">
    <property type="component" value="Chromosome G1"/>
</dbReference>
<gene>
    <name evidence="3" type="ORF">PRUPE_1G488000</name>
</gene>
<dbReference type="CDD" id="cd18186">
    <property type="entry name" value="BTB_POZ_ZBTB_KLHL-like"/>
    <property type="match status" value="1"/>
</dbReference>
<dbReference type="InterPro" id="IPR000210">
    <property type="entry name" value="BTB/POZ_dom"/>
</dbReference>
<dbReference type="PANTHER" id="PTHR24413">
    <property type="entry name" value="SPECKLE-TYPE POZ PROTEIN"/>
    <property type="match status" value="1"/>
</dbReference>
<dbReference type="InterPro" id="IPR011333">
    <property type="entry name" value="SKP1/BTB/POZ_sf"/>
</dbReference>
<dbReference type="EMBL" id="CM007651">
    <property type="protein sequence ID" value="ONI34568.1"/>
    <property type="molecule type" value="Genomic_DNA"/>
</dbReference>
<dbReference type="Gene3D" id="1.25.40.420">
    <property type="match status" value="1"/>
</dbReference>
<dbReference type="GO" id="GO:0005737">
    <property type="term" value="C:cytoplasm"/>
    <property type="evidence" value="ECO:0000318"/>
    <property type="project" value="GO_Central"/>
</dbReference>
<protein>
    <recommendedName>
        <fullName evidence="2">BTB domain-containing protein</fullName>
    </recommendedName>
</protein>
<feature type="domain" description="BTB" evidence="2">
    <location>
        <begin position="42"/>
        <end position="113"/>
    </location>
</feature>
<dbReference type="Pfam" id="PF00651">
    <property type="entry name" value="BTB"/>
    <property type="match status" value="1"/>
</dbReference>
<evidence type="ECO:0000256" key="1">
    <source>
        <dbReference type="ARBA" id="ARBA00004906"/>
    </source>
</evidence>
<evidence type="ECO:0000313" key="4">
    <source>
        <dbReference type="Proteomes" id="UP000006882"/>
    </source>
</evidence>
<name>A0A251REV5_PRUPE</name>
<accession>A0A251REV5</accession>
<evidence type="ECO:0000313" key="3">
    <source>
        <dbReference type="EMBL" id="ONI34568.1"/>
    </source>
</evidence>
<reference evidence="3 4" key="1">
    <citation type="journal article" date="2013" name="Nat. Genet.">
        <title>The high-quality draft genome of peach (Prunus persica) identifies unique patterns of genetic diversity, domestication and genome evolution.</title>
        <authorList>
            <consortium name="International Peach Genome Initiative"/>
            <person name="Verde I."/>
            <person name="Abbott A.G."/>
            <person name="Scalabrin S."/>
            <person name="Jung S."/>
            <person name="Shu S."/>
            <person name="Marroni F."/>
            <person name="Zhebentyayeva T."/>
            <person name="Dettori M.T."/>
            <person name="Grimwood J."/>
            <person name="Cattonaro F."/>
            <person name="Zuccolo A."/>
            <person name="Rossini L."/>
            <person name="Jenkins J."/>
            <person name="Vendramin E."/>
            <person name="Meisel L.A."/>
            <person name="Decroocq V."/>
            <person name="Sosinski B."/>
            <person name="Prochnik S."/>
            <person name="Mitros T."/>
            <person name="Policriti A."/>
            <person name="Cipriani G."/>
            <person name="Dondini L."/>
            <person name="Ficklin S."/>
            <person name="Goodstein D.M."/>
            <person name="Xuan P."/>
            <person name="Del Fabbro C."/>
            <person name="Aramini V."/>
            <person name="Copetti D."/>
            <person name="Gonzalez S."/>
            <person name="Horner D.S."/>
            <person name="Falchi R."/>
            <person name="Lucas S."/>
            <person name="Mica E."/>
            <person name="Maldonado J."/>
            <person name="Lazzari B."/>
            <person name="Bielenberg D."/>
            <person name="Pirona R."/>
            <person name="Miculan M."/>
            <person name="Barakat A."/>
            <person name="Testolin R."/>
            <person name="Stella A."/>
            <person name="Tartarini S."/>
            <person name="Tonutti P."/>
            <person name="Arus P."/>
            <person name="Orellana A."/>
            <person name="Wells C."/>
            <person name="Main D."/>
            <person name="Vizzotto G."/>
            <person name="Silva H."/>
            <person name="Salamini F."/>
            <person name="Schmutz J."/>
            <person name="Morgante M."/>
            <person name="Rokhsar D.S."/>
        </authorList>
    </citation>
    <scope>NUCLEOTIDE SEQUENCE [LARGE SCALE GENOMIC DNA]</scope>
    <source>
        <strain evidence="4">cv. Nemared</strain>
    </source>
</reference>
<comment type="pathway">
    <text evidence="1">Protein modification; protein ubiquitination.</text>
</comment>
<organism evidence="3 4">
    <name type="scientific">Prunus persica</name>
    <name type="common">Peach</name>
    <name type="synonym">Amygdalus persica</name>
    <dbReference type="NCBI Taxonomy" id="3760"/>
    <lineage>
        <taxon>Eukaryota</taxon>
        <taxon>Viridiplantae</taxon>
        <taxon>Streptophyta</taxon>
        <taxon>Embryophyta</taxon>
        <taxon>Tracheophyta</taxon>
        <taxon>Spermatophyta</taxon>
        <taxon>Magnoliopsida</taxon>
        <taxon>eudicotyledons</taxon>
        <taxon>Gunneridae</taxon>
        <taxon>Pentapetalae</taxon>
        <taxon>rosids</taxon>
        <taxon>fabids</taxon>
        <taxon>Rosales</taxon>
        <taxon>Rosaceae</taxon>
        <taxon>Amygdaloideae</taxon>
        <taxon>Amygdaleae</taxon>
        <taxon>Prunus</taxon>
    </lineage>
</organism>
<sequence length="248" mass="28267">MNMRRCISCKGGYDAGTCCKQCHEDLKAKVAFLTMSQPAFFSDVLLFASSDENSVPIPAHKGVLMNRSPVLKAMLENEMEESLSSTIKIGDVSYDTLRAFINYLYTAEVCIDQQLACDLLVMAEKYQVQHLKDLCQKFLVANLNWDNAFMIYTFAHHHDAKQIIDAALALITNKMDKLSARKDYEELKEREPRLIFEIYEAYFSKQANTTKNIINSSVPFFGNPQVCQTRGTQCNGENTFCYFRPITQ</sequence>
<evidence type="ECO:0000259" key="2">
    <source>
        <dbReference type="PROSITE" id="PS50097"/>
    </source>
</evidence>
<dbReference type="PROSITE" id="PS50097">
    <property type="entry name" value="BTB"/>
    <property type="match status" value="1"/>
</dbReference>
<dbReference type="Gramene" id="ONI34568">
    <property type="protein sequence ID" value="ONI34568"/>
    <property type="gene ID" value="PRUPE_1G488000"/>
</dbReference>
<proteinExistence type="predicted"/>
<dbReference type="SMR" id="A0A251REV5"/>